<dbReference type="PROSITE" id="PS50053">
    <property type="entry name" value="UBIQUITIN_2"/>
    <property type="match status" value="1"/>
</dbReference>
<dbReference type="OrthoDB" id="346140at2759"/>
<evidence type="ECO:0000313" key="2">
    <source>
        <dbReference type="EMBL" id="CDJ51966.1"/>
    </source>
</evidence>
<reference evidence="2" key="2">
    <citation type="submission" date="2013-10" db="EMBL/GenBank/DDBJ databases">
        <authorList>
            <person name="Aslett M."/>
        </authorList>
    </citation>
    <scope>NUCLEOTIDE SEQUENCE [LARGE SCALE GENOMIC DNA]</scope>
    <source>
        <strain evidence="2">Houghton</strain>
    </source>
</reference>
<dbReference type="EMBL" id="HG713050">
    <property type="protein sequence ID" value="CDJ51966.1"/>
    <property type="molecule type" value="Genomic_DNA"/>
</dbReference>
<dbReference type="Gene3D" id="3.10.20.90">
    <property type="entry name" value="Phosphatidylinositol 3-kinase Catalytic Subunit, Chain A, domain 1"/>
    <property type="match status" value="1"/>
</dbReference>
<feature type="domain" description="Ubiquitin-like" evidence="1">
    <location>
        <begin position="148"/>
        <end position="194"/>
    </location>
</feature>
<reference evidence="2" key="1">
    <citation type="submission" date="2013-10" db="EMBL/GenBank/DDBJ databases">
        <title>Genomic analysis of the causative agents of coccidiosis in chickens.</title>
        <authorList>
            <person name="Reid A.J."/>
            <person name="Blake D."/>
            <person name="Billington K."/>
            <person name="Browne H."/>
            <person name="Dunn M."/>
            <person name="Hung S."/>
            <person name="Kawahara F."/>
            <person name="Miranda-Saavedra D."/>
            <person name="Mourier T."/>
            <person name="Nagra H."/>
            <person name="Otto T.D."/>
            <person name="Rawlings N."/>
            <person name="Sanchez A."/>
            <person name="Sanders M."/>
            <person name="Subramaniam C."/>
            <person name="Tay Y."/>
            <person name="Dear P."/>
            <person name="Doerig C."/>
            <person name="Gruber A."/>
            <person name="Parkinson J."/>
            <person name="Shirley M."/>
            <person name="Wan K.L."/>
            <person name="Berriman M."/>
            <person name="Tomley F."/>
            <person name="Pain A."/>
        </authorList>
    </citation>
    <scope>NUCLEOTIDE SEQUENCE [LARGE SCALE GENOMIC DNA]</scope>
    <source>
        <strain evidence="2">Houghton</strain>
    </source>
</reference>
<keyword evidence="3" id="KW-1185">Reference proteome</keyword>
<dbReference type="VEuPathDB" id="ToxoDB:EBH_0046040"/>
<dbReference type="InterPro" id="IPR000626">
    <property type="entry name" value="Ubiquitin-like_dom"/>
</dbReference>
<accession>U6LPA7</accession>
<name>U6LPA7_9EIME</name>
<dbReference type="InterPro" id="IPR029071">
    <property type="entry name" value="Ubiquitin-like_domsf"/>
</dbReference>
<protein>
    <recommendedName>
        <fullName evidence="1">Ubiquitin-like domain-containing protein</fullName>
    </recommendedName>
</protein>
<proteinExistence type="predicted"/>
<dbReference type="SUPFAM" id="SSF54236">
    <property type="entry name" value="Ubiquitin-like"/>
    <property type="match status" value="1"/>
</dbReference>
<organism evidence="2 3">
    <name type="scientific">Eimeria brunetti</name>
    <dbReference type="NCBI Taxonomy" id="51314"/>
    <lineage>
        <taxon>Eukaryota</taxon>
        <taxon>Sar</taxon>
        <taxon>Alveolata</taxon>
        <taxon>Apicomplexa</taxon>
        <taxon>Conoidasida</taxon>
        <taxon>Coccidia</taxon>
        <taxon>Eucoccidiorida</taxon>
        <taxon>Eimeriorina</taxon>
        <taxon>Eimeriidae</taxon>
        <taxon>Eimeria</taxon>
    </lineage>
</organism>
<gene>
    <name evidence="2" type="ORF">EBH_0046040</name>
</gene>
<evidence type="ECO:0000259" key="1">
    <source>
        <dbReference type="PROSITE" id="PS50053"/>
    </source>
</evidence>
<dbReference type="AlphaFoldDB" id="U6LPA7"/>
<sequence>MSDFQLREEEPADGRTIDDIVDGVAEDLGLSREVHLEALADALKGKKLCGVVHPYIADALYNRLNNKPNETFEYDVYPEARLQTRNPTHFKNAAIFVHRVAPIPGSNKGKIGENSQQQQQQQVQQQLQQQQDNTCTWAFDVDPEECRVQELQQRLARLAAAKPERMRLVFNGFTLSAANMLSEYDVRAGDSLYLYTLKDANEITVVCCSSCSSSDAPHAAAAPDYGCGCGCGCGYTSNRHMQPMQTACEQQQQQQQQHYVLQLLLQFPDAGLFTSQAQRLPMDSAAG</sequence>
<dbReference type="Proteomes" id="UP000030750">
    <property type="component" value="Unassembled WGS sequence"/>
</dbReference>
<evidence type="ECO:0000313" key="3">
    <source>
        <dbReference type="Proteomes" id="UP000030750"/>
    </source>
</evidence>
<dbReference type="CDD" id="cd17039">
    <property type="entry name" value="Ubl_ubiquitin_like"/>
    <property type="match status" value="1"/>
</dbReference>